<sequence length="326" mass="37212">MFNHYSVLEEEVLKGLSINQDGTYIDCTVGGGGHAERIVSRLSEKGLLIAFDQDLEALEAASDRLQPYKDRILLIHANFRELEEQLASHQIGHVDGILFDLGVSSPQLDRGKRGFSYQHDAQLDMRMNQNQQLSAYEIINEWTYNHLVNIFFSYGEEKFSKQIARKIETVRQEKPIETTHELAEIIKDAIPAPARRKGGHPAKRIFQALRIAVNDELAAFNDALHQAARSIGVNGRIAVITFHSLEDRLCKQAFKKWTTPKPVPRNLPVIPEGHQPPFTLVNKKPIVPGEDELDKNRRSRSAKLRITEKIEPWNEDFTYEEGWKKS</sequence>
<comment type="subcellular location">
    <subcellularLocation>
        <location evidence="7">Cytoplasm</location>
    </subcellularLocation>
</comment>
<evidence type="ECO:0000313" key="8">
    <source>
        <dbReference type="EMBL" id="SFB18870.1"/>
    </source>
</evidence>
<keyword evidence="6 7" id="KW-0949">S-adenosyl-L-methionine</keyword>
<evidence type="ECO:0000256" key="3">
    <source>
        <dbReference type="ARBA" id="ARBA00022552"/>
    </source>
</evidence>
<dbReference type="PANTHER" id="PTHR11265">
    <property type="entry name" value="S-ADENOSYL-METHYLTRANSFERASE MRAW"/>
    <property type="match status" value="1"/>
</dbReference>
<dbReference type="Pfam" id="PF01795">
    <property type="entry name" value="Methyltransf_5"/>
    <property type="match status" value="1"/>
</dbReference>
<dbReference type="NCBIfam" id="TIGR00006">
    <property type="entry name" value="16S rRNA (cytosine(1402)-N(4))-methyltransferase RsmH"/>
    <property type="match status" value="1"/>
</dbReference>
<keyword evidence="9" id="KW-1185">Reference proteome</keyword>
<dbReference type="RefSeq" id="WP_090238280.1">
    <property type="nucleotide sequence ID" value="NZ_FOJW01000009.1"/>
</dbReference>
<dbReference type="SUPFAM" id="SSF53335">
    <property type="entry name" value="S-adenosyl-L-methionine-dependent methyltransferases"/>
    <property type="match status" value="1"/>
</dbReference>
<dbReference type="EC" id="2.1.1.199" evidence="7"/>
<organism evidence="8 9">
    <name type="scientific">Lentibacillus halodurans</name>
    <dbReference type="NCBI Taxonomy" id="237679"/>
    <lineage>
        <taxon>Bacteria</taxon>
        <taxon>Bacillati</taxon>
        <taxon>Bacillota</taxon>
        <taxon>Bacilli</taxon>
        <taxon>Bacillales</taxon>
        <taxon>Bacillaceae</taxon>
        <taxon>Lentibacillus</taxon>
    </lineage>
</organism>
<comment type="function">
    <text evidence="7">Specifically methylates the N4 position of cytidine in position 1402 (C1402) of 16S rRNA.</text>
</comment>
<evidence type="ECO:0000256" key="7">
    <source>
        <dbReference type="HAMAP-Rule" id="MF_01007"/>
    </source>
</evidence>
<name>A0A1I0Z2M2_9BACI</name>
<evidence type="ECO:0000256" key="2">
    <source>
        <dbReference type="ARBA" id="ARBA00022490"/>
    </source>
</evidence>
<dbReference type="InterPro" id="IPR023397">
    <property type="entry name" value="SAM-dep_MeTrfase_MraW_recog"/>
</dbReference>
<evidence type="ECO:0000256" key="4">
    <source>
        <dbReference type="ARBA" id="ARBA00022603"/>
    </source>
</evidence>
<dbReference type="Proteomes" id="UP000198642">
    <property type="component" value="Unassembled WGS sequence"/>
</dbReference>
<evidence type="ECO:0000313" key="9">
    <source>
        <dbReference type="Proteomes" id="UP000198642"/>
    </source>
</evidence>
<dbReference type="AlphaFoldDB" id="A0A1I0Z2M2"/>
<dbReference type="InterPro" id="IPR002903">
    <property type="entry name" value="RsmH"/>
</dbReference>
<dbReference type="PANTHER" id="PTHR11265:SF0">
    <property type="entry name" value="12S RRNA N4-METHYLCYTIDINE METHYLTRANSFERASE"/>
    <property type="match status" value="1"/>
</dbReference>
<dbReference type="FunFam" id="1.10.150.170:FF:000001">
    <property type="entry name" value="Ribosomal RNA small subunit methyltransferase H"/>
    <property type="match status" value="1"/>
</dbReference>
<keyword evidence="5 7" id="KW-0808">Transferase</keyword>
<dbReference type="Gene3D" id="1.10.150.170">
    <property type="entry name" value="Putative methyltransferase TM0872, insert domain"/>
    <property type="match status" value="1"/>
</dbReference>
<dbReference type="GO" id="GO:0070475">
    <property type="term" value="P:rRNA base methylation"/>
    <property type="evidence" value="ECO:0007669"/>
    <property type="project" value="UniProtKB-UniRule"/>
</dbReference>
<dbReference type="HAMAP" id="MF_01007">
    <property type="entry name" value="16SrRNA_methyltr_H"/>
    <property type="match status" value="1"/>
</dbReference>
<dbReference type="EMBL" id="FOJW01000009">
    <property type="protein sequence ID" value="SFB18870.1"/>
    <property type="molecule type" value="Genomic_DNA"/>
</dbReference>
<dbReference type="Gene3D" id="3.40.50.150">
    <property type="entry name" value="Vaccinia Virus protein VP39"/>
    <property type="match status" value="1"/>
</dbReference>
<evidence type="ECO:0000256" key="5">
    <source>
        <dbReference type="ARBA" id="ARBA00022679"/>
    </source>
</evidence>
<feature type="binding site" evidence="7">
    <location>
        <position position="52"/>
    </location>
    <ligand>
        <name>S-adenosyl-L-methionine</name>
        <dbReference type="ChEBI" id="CHEBI:59789"/>
    </ligand>
</feature>
<feature type="binding site" evidence="7">
    <location>
        <position position="79"/>
    </location>
    <ligand>
        <name>S-adenosyl-L-methionine</name>
        <dbReference type="ChEBI" id="CHEBI:59789"/>
    </ligand>
</feature>
<feature type="binding site" evidence="7">
    <location>
        <begin position="32"/>
        <end position="34"/>
    </location>
    <ligand>
        <name>S-adenosyl-L-methionine</name>
        <dbReference type="ChEBI" id="CHEBI:59789"/>
    </ligand>
</feature>
<dbReference type="SUPFAM" id="SSF81799">
    <property type="entry name" value="Putative methyltransferase TM0872, insert domain"/>
    <property type="match status" value="1"/>
</dbReference>
<reference evidence="8 9" key="1">
    <citation type="submission" date="2016-10" db="EMBL/GenBank/DDBJ databases">
        <authorList>
            <person name="de Groot N.N."/>
        </authorList>
    </citation>
    <scope>NUCLEOTIDE SEQUENCE [LARGE SCALE GENOMIC DNA]</scope>
    <source>
        <strain evidence="8 9">CGMCC 1.3702</strain>
    </source>
</reference>
<dbReference type="InterPro" id="IPR029063">
    <property type="entry name" value="SAM-dependent_MTases_sf"/>
</dbReference>
<dbReference type="OrthoDB" id="9806637at2"/>
<gene>
    <name evidence="7" type="primary">rsmH</name>
    <name evidence="8" type="ORF">SAMN04488072_10955</name>
</gene>
<evidence type="ECO:0000256" key="1">
    <source>
        <dbReference type="ARBA" id="ARBA00010396"/>
    </source>
</evidence>
<keyword evidence="3 7" id="KW-0698">rRNA processing</keyword>
<accession>A0A1I0Z2M2</accession>
<dbReference type="GO" id="GO:0071424">
    <property type="term" value="F:rRNA (cytosine-N4-)-methyltransferase activity"/>
    <property type="evidence" value="ECO:0007669"/>
    <property type="project" value="UniProtKB-UniRule"/>
</dbReference>
<keyword evidence="4 7" id="KW-0489">Methyltransferase</keyword>
<keyword evidence="2 7" id="KW-0963">Cytoplasm</keyword>
<comment type="catalytic activity">
    <reaction evidence="7">
        <text>cytidine(1402) in 16S rRNA + S-adenosyl-L-methionine = N(4)-methylcytidine(1402) in 16S rRNA + S-adenosyl-L-homocysteine + H(+)</text>
        <dbReference type="Rhea" id="RHEA:42928"/>
        <dbReference type="Rhea" id="RHEA-COMP:10286"/>
        <dbReference type="Rhea" id="RHEA-COMP:10287"/>
        <dbReference type="ChEBI" id="CHEBI:15378"/>
        <dbReference type="ChEBI" id="CHEBI:57856"/>
        <dbReference type="ChEBI" id="CHEBI:59789"/>
        <dbReference type="ChEBI" id="CHEBI:74506"/>
        <dbReference type="ChEBI" id="CHEBI:82748"/>
        <dbReference type="EC" id="2.1.1.199"/>
    </reaction>
</comment>
<comment type="similarity">
    <text evidence="1 7">Belongs to the methyltransferase superfamily. RsmH family.</text>
</comment>
<feature type="binding site" evidence="7">
    <location>
        <position position="107"/>
    </location>
    <ligand>
        <name>S-adenosyl-L-methionine</name>
        <dbReference type="ChEBI" id="CHEBI:59789"/>
    </ligand>
</feature>
<dbReference type="STRING" id="237679.SAMN04488072_10955"/>
<dbReference type="PIRSF" id="PIRSF004486">
    <property type="entry name" value="MraW"/>
    <property type="match status" value="1"/>
</dbReference>
<feature type="binding site" evidence="7">
    <location>
        <position position="100"/>
    </location>
    <ligand>
        <name>S-adenosyl-L-methionine</name>
        <dbReference type="ChEBI" id="CHEBI:59789"/>
    </ligand>
</feature>
<proteinExistence type="inferred from homology"/>
<protein>
    <recommendedName>
        <fullName evidence="7">Ribosomal RNA small subunit methyltransferase H</fullName>
        <ecNumber evidence="7">2.1.1.199</ecNumber>
    </recommendedName>
    <alternativeName>
        <fullName evidence="7">16S rRNA m(4)C1402 methyltransferase</fullName>
    </alternativeName>
    <alternativeName>
        <fullName evidence="7">rRNA (cytosine-N(4)-)-methyltransferase RsmH</fullName>
    </alternativeName>
</protein>
<evidence type="ECO:0000256" key="6">
    <source>
        <dbReference type="ARBA" id="ARBA00022691"/>
    </source>
</evidence>
<dbReference type="GO" id="GO:0005737">
    <property type="term" value="C:cytoplasm"/>
    <property type="evidence" value="ECO:0007669"/>
    <property type="project" value="UniProtKB-SubCell"/>
</dbReference>